<evidence type="ECO:0000313" key="1">
    <source>
        <dbReference type="EnsemblPlants" id="AVESA.00010b.r2.7DG1396500.1.CDS"/>
    </source>
</evidence>
<proteinExistence type="predicted"/>
<accession>A0ACD6ANR4</accession>
<evidence type="ECO:0000313" key="2">
    <source>
        <dbReference type="Proteomes" id="UP001732700"/>
    </source>
</evidence>
<protein>
    <submittedName>
        <fullName evidence="1">Uncharacterized protein</fullName>
    </submittedName>
</protein>
<organism evidence="1 2">
    <name type="scientific">Avena sativa</name>
    <name type="common">Oat</name>
    <dbReference type="NCBI Taxonomy" id="4498"/>
    <lineage>
        <taxon>Eukaryota</taxon>
        <taxon>Viridiplantae</taxon>
        <taxon>Streptophyta</taxon>
        <taxon>Embryophyta</taxon>
        <taxon>Tracheophyta</taxon>
        <taxon>Spermatophyta</taxon>
        <taxon>Magnoliopsida</taxon>
        <taxon>Liliopsida</taxon>
        <taxon>Poales</taxon>
        <taxon>Poaceae</taxon>
        <taxon>BOP clade</taxon>
        <taxon>Pooideae</taxon>
        <taxon>Poodae</taxon>
        <taxon>Poeae</taxon>
        <taxon>Poeae Chloroplast Group 1 (Aveneae type)</taxon>
        <taxon>Aveninae</taxon>
        <taxon>Avena</taxon>
    </lineage>
</organism>
<keyword evidence="2" id="KW-1185">Reference proteome</keyword>
<name>A0ACD6ANR4_AVESA</name>
<reference evidence="1" key="1">
    <citation type="submission" date="2021-05" db="EMBL/GenBank/DDBJ databases">
        <authorList>
            <person name="Scholz U."/>
            <person name="Mascher M."/>
            <person name="Fiebig A."/>
        </authorList>
    </citation>
    <scope>NUCLEOTIDE SEQUENCE [LARGE SCALE GENOMIC DNA]</scope>
</reference>
<dbReference type="EnsemblPlants" id="AVESA.00010b.r2.7DG1396500.1">
    <property type="protein sequence ID" value="AVESA.00010b.r2.7DG1396500.1.CDS"/>
    <property type="gene ID" value="AVESA.00010b.r2.7DG1396500"/>
</dbReference>
<sequence>MARLPLPPTPPVFTPVKKEPDADTTAIAASRTHHPLTHKKALRDRLPVTPTQPLLTPQTIPSGTSRADSFTIKRCRELGLTPETLPTSIKREPDADAWAGKDVGGKTLGTPPGKKRRRHCLSATPGQPLFTPQTTRTGISRVDSSAVKWSDQPGQTPTTANASVKREPGMDAGKDAGGKLVERRRPYPHSRPTAAETPTSWLNRGRLGRLLHNLARTHRWRDAAGVFSVLLPGIQHLDSFEEAHSVYVAAMDIHRRLAEDSGKKRGGKSFYYLRTLKIFDVWIRRLIWLPTCAKKHLVKLELALFYLSQGNIDDAYNSTRTLIAKDGLQAEPTLNLIHGLISYDKWYSGLPKDMQLEELDVYNESCTTSVPSNSCGETGLQDSSDDSIDVDDASCRLCSSEISINNGNIDKKYKISKKYVSVYHVKENDSVGSEVKEVAYTDFQSVFFNTSDTPTCGLEKSLLPLRLKHAAGTSNNSFDVYWKYKSTPNLFYADAERCLRVALHSSPPVMAALVPLVQILLLGDKLKDALSELEKICHSSTAALPFRLRGRLVEYYDQNQVSTISCCYEESLRIDPTCSYSFKKLTEMHRKGYYNTVRLLEAIALHLDSVNGKAFIWEELVSCLLRLFSDRTTDNRDCISSNVEADATINASGSLSSVFCEKHTRESWKVRCKWWMNHHFSQNSFMSDTVKGDCKLLASKAACASHLFGPGFQYVEAVEGYLSKQEAKDEFEFLSRNMENSVKLLPSLEKLT</sequence>
<reference evidence="1" key="2">
    <citation type="submission" date="2025-09" db="UniProtKB">
        <authorList>
            <consortium name="EnsemblPlants"/>
        </authorList>
    </citation>
    <scope>IDENTIFICATION</scope>
</reference>
<dbReference type="Proteomes" id="UP001732700">
    <property type="component" value="Chromosome 7D"/>
</dbReference>